<keyword evidence="4" id="KW-0548">Nucleotidyltransferase</keyword>
<proteinExistence type="inferred from homology"/>
<dbReference type="GO" id="GO:0000428">
    <property type="term" value="C:DNA-directed RNA polymerase complex"/>
    <property type="evidence" value="ECO:0007669"/>
    <property type="project" value="UniProtKB-KW"/>
</dbReference>
<comment type="function">
    <text evidence="4">DNA-dependent RNA polymerase (RNAP) catalyzes the transcription of DNA into RNA using the four ribonucleoside triphosphates as substrates.</text>
</comment>
<dbReference type="GO" id="GO:0003899">
    <property type="term" value="F:DNA-directed RNA polymerase activity"/>
    <property type="evidence" value="ECO:0007669"/>
    <property type="project" value="UniProtKB-UniRule"/>
</dbReference>
<dbReference type="SUPFAM" id="SSF55257">
    <property type="entry name" value="RBP11-like subunits of RNA polymerase"/>
    <property type="match status" value="1"/>
</dbReference>
<keyword evidence="3 4" id="KW-0804">Transcription</keyword>
<keyword evidence="4" id="KW-0808">Transferase</keyword>
<dbReference type="Proteomes" id="UP000716004">
    <property type="component" value="Unassembled WGS sequence"/>
</dbReference>
<dbReference type="InterPro" id="IPR036603">
    <property type="entry name" value="RBP11-like"/>
</dbReference>
<dbReference type="Pfam" id="PF13656">
    <property type="entry name" value="RNA_pol_L_2"/>
    <property type="match status" value="1"/>
</dbReference>
<comment type="subcellular location">
    <subcellularLocation>
        <location evidence="4">Cytoplasm</location>
    </subcellularLocation>
</comment>
<dbReference type="Gene3D" id="3.30.1360.10">
    <property type="entry name" value="RNA polymerase, RBP11-like subunit"/>
    <property type="match status" value="1"/>
</dbReference>
<dbReference type="CDD" id="cd06927">
    <property type="entry name" value="RNAP_L"/>
    <property type="match status" value="1"/>
</dbReference>
<accession>A0A8J8CEW5</accession>
<evidence type="ECO:0000313" key="8">
    <source>
        <dbReference type="Proteomes" id="UP000716004"/>
    </source>
</evidence>
<comment type="similarity">
    <text evidence="4">Belongs to the archaeal Rpo11/eukaryotic RPB11/RPC19 RNA polymerase subunit family.</text>
</comment>
<evidence type="ECO:0000256" key="1">
    <source>
        <dbReference type="ARBA" id="ARBA00022478"/>
    </source>
</evidence>
<reference evidence="6" key="1">
    <citation type="submission" date="2021-04" db="EMBL/GenBank/DDBJ databases">
        <title>Genomic insights into ecological role and evolution of a novel Thermoplasmata order Candidatus Sysuiplasmatales.</title>
        <authorList>
            <person name="Yuan Y."/>
        </authorList>
    </citation>
    <scope>NUCLEOTIDE SEQUENCE</scope>
    <source>
        <strain evidence="7">TUT19-bin139</strain>
        <strain evidence="6">YP2-bin.285</strain>
    </source>
</reference>
<dbReference type="HAMAP" id="MF_00261">
    <property type="entry name" value="RNApol_arch_Rpo11"/>
    <property type="match status" value="1"/>
</dbReference>
<dbReference type="EMBL" id="JAGVSJ010000036">
    <property type="protein sequence ID" value="MBX8632565.1"/>
    <property type="molecule type" value="Genomic_DNA"/>
</dbReference>
<dbReference type="GO" id="GO:0005737">
    <property type="term" value="C:cytoplasm"/>
    <property type="evidence" value="ECO:0007669"/>
    <property type="project" value="UniProtKB-SubCell"/>
</dbReference>
<dbReference type="InterPro" id="IPR022905">
    <property type="entry name" value="Rpo11-like"/>
</dbReference>
<evidence type="ECO:0000313" key="6">
    <source>
        <dbReference type="EMBL" id="MBX8632565.1"/>
    </source>
</evidence>
<evidence type="ECO:0000259" key="5">
    <source>
        <dbReference type="Pfam" id="PF13656"/>
    </source>
</evidence>
<keyword evidence="2 4" id="KW-0963">Cytoplasm</keyword>
<evidence type="ECO:0000313" key="7">
    <source>
        <dbReference type="EMBL" id="MBX8644322.1"/>
    </source>
</evidence>
<comment type="caution">
    <text evidence="6">The sequence shown here is derived from an EMBL/GenBank/DDBJ whole genome shotgun (WGS) entry which is preliminary data.</text>
</comment>
<evidence type="ECO:0000256" key="4">
    <source>
        <dbReference type="HAMAP-Rule" id="MF_00261"/>
    </source>
</evidence>
<dbReference type="InterPro" id="IPR009025">
    <property type="entry name" value="RBP11-like_dimer"/>
</dbReference>
<dbReference type="GO" id="GO:0006351">
    <property type="term" value="P:DNA-templated transcription"/>
    <property type="evidence" value="ECO:0007669"/>
    <property type="project" value="UniProtKB-UniRule"/>
</dbReference>
<dbReference type="EC" id="2.7.7.6" evidence="4"/>
<evidence type="ECO:0000256" key="2">
    <source>
        <dbReference type="ARBA" id="ARBA00022490"/>
    </source>
</evidence>
<evidence type="ECO:0000256" key="3">
    <source>
        <dbReference type="ARBA" id="ARBA00023163"/>
    </source>
</evidence>
<gene>
    <name evidence="4" type="primary">rpo11</name>
    <name evidence="4" type="synonym">rpoL</name>
    <name evidence="6" type="ORF">J9259_08660</name>
    <name evidence="7" type="ORF">KIY12_06345</name>
</gene>
<dbReference type="EMBL" id="JAHEAC010000053">
    <property type="protein sequence ID" value="MBX8644322.1"/>
    <property type="molecule type" value="Genomic_DNA"/>
</dbReference>
<sequence length="91" mass="10253">MELKIIREKEKEIEIGAIGADDSLMYPLLTELLQNEKVVEAKYIKGHPDLDVPSLFVRVSSGDPRAALRKAAENLSEDFSSLRKKAEKKLK</sequence>
<name>A0A8J8CEW5_9ARCH</name>
<comment type="subunit">
    <text evidence="4">Part of the RNA polymerase complex.</text>
</comment>
<keyword evidence="1 4" id="KW-0240">DNA-directed RNA polymerase</keyword>
<dbReference type="Proteomes" id="UP000750197">
    <property type="component" value="Unassembled WGS sequence"/>
</dbReference>
<dbReference type="AlphaFoldDB" id="A0A8J8CEW5"/>
<protein>
    <recommendedName>
        <fullName evidence="4">DNA-directed RNA polymerase subunit Rpo11</fullName>
        <ecNumber evidence="4">2.7.7.6</ecNumber>
    </recommendedName>
    <alternativeName>
        <fullName evidence="4">DNA-directed RNA polymerase subunit L</fullName>
    </alternativeName>
</protein>
<organism evidence="6 8">
    <name type="scientific">Candidatus Sysuiplasma superficiale</name>
    <dbReference type="NCBI Taxonomy" id="2823368"/>
    <lineage>
        <taxon>Archaea</taxon>
        <taxon>Methanobacteriati</taxon>
        <taxon>Thermoplasmatota</taxon>
        <taxon>Thermoplasmata</taxon>
        <taxon>Candidatus Sysuiplasmatales</taxon>
        <taxon>Candidatus Sysuiplasmataceae</taxon>
        <taxon>Candidatus Sysuiplasma</taxon>
    </lineage>
</organism>
<feature type="domain" description="DNA-directed RNA polymerase RBP11-like dimerisation" evidence="5">
    <location>
        <begin position="13"/>
        <end position="84"/>
    </location>
</feature>
<dbReference type="GO" id="GO:0046983">
    <property type="term" value="F:protein dimerization activity"/>
    <property type="evidence" value="ECO:0007669"/>
    <property type="project" value="InterPro"/>
</dbReference>
<comment type="catalytic activity">
    <reaction evidence="4">
        <text>RNA(n) + a ribonucleoside 5'-triphosphate = RNA(n+1) + diphosphate</text>
        <dbReference type="Rhea" id="RHEA:21248"/>
        <dbReference type="Rhea" id="RHEA-COMP:14527"/>
        <dbReference type="Rhea" id="RHEA-COMP:17342"/>
        <dbReference type="ChEBI" id="CHEBI:33019"/>
        <dbReference type="ChEBI" id="CHEBI:61557"/>
        <dbReference type="ChEBI" id="CHEBI:140395"/>
        <dbReference type="EC" id="2.7.7.6"/>
    </reaction>
</comment>